<keyword evidence="1" id="KW-0812">Transmembrane</keyword>
<dbReference type="EMBL" id="SOEZ01000070">
    <property type="protein sequence ID" value="TFB47777.1"/>
    <property type="molecule type" value="Genomic_DNA"/>
</dbReference>
<keyword evidence="3" id="KW-1185">Reference proteome</keyword>
<feature type="transmembrane region" description="Helical" evidence="1">
    <location>
        <begin position="24"/>
        <end position="42"/>
    </location>
</feature>
<feature type="transmembrane region" description="Helical" evidence="1">
    <location>
        <begin position="158"/>
        <end position="176"/>
    </location>
</feature>
<feature type="transmembrane region" description="Helical" evidence="1">
    <location>
        <begin position="48"/>
        <end position="69"/>
    </location>
</feature>
<feature type="transmembrane region" description="Helical" evidence="1">
    <location>
        <begin position="81"/>
        <end position="100"/>
    </location>
</feature>
<keyword evidence="1" id="KW-1133">Transmembrane helix</keyword>
<sequence>MDPVSQAATVGIPLEGMARLPRRLALFIVVLFVAVHALLAFAGNDSGLNVLLTAISLASVSAAAVWLGLSRPNRLPMPRTVGIFALCAVAAIVTSLHVSPLAREPFAHWHLGAITFVLVVFAVRGRLAAAWLGYLVLVAIVAAWAISSGLTAGDGVGLVLRHAATLLAATLFAVGLKRSHEALTVLHRERTQRAVVDATAVAAIEEREAHLARVNGLARPTLDLLARSAELDDELRAECLLVEATLRDAMRGRALFLGPVIRAARAARIRGVEVTLLDDSGDQPPGELAAVAAAVAGELSVLNSGRLTARVLPADRPVIATIVVEATEHRILMVTPAGDVVEG</sequence>
<dbReference type="OrthoDB" id="4881511at2"/>
<evidence type="ECO:0008006" key="4">
    <source>
        <dbReference type="Google" id="ProtNLM"/>
    </source>
</evidence>
<feature type="transmembrane region" description="Helical" evidence="1">
    <location>
        <begin position="128"/>
        <end position="146"/>
    </location>
</feature>
<accession>A0A4R8UC61</accession>
<evidence type="ECO:0000313" key="2">
    <source>
        <dbReference type="EMBL" id="TFB47777.1"/>
    </source>
</evidence>
<name>A0A4R8UC61_9MICO</name>
<feature type="transmembrane region" description="Helical" evidence="1">
    <location>
        <begin position="106"/>
        <end position="123"/>
    </location>
</feature>
<dbReference type="Proteomes" id="UP000297866">
    <property type="component" value="Unassembled WGS sequence"/>
</dbReference>
<dbReference type="RefSeq" id="WP_134492111.1">
    <property type="nucleotide sequence ID" value="NZ_SOEZ01000070.1"/>
</dbReference>
<protein>
    <recommendedName>
        <fullName evidence="4">Histidine kinase</fullName>
    </recommendedName>
</protein>
<proteinExistence type="predicted"/>
<evidence type="ECO:0000313" key="3">
    <source>
        <dbReference type="Proteomes" id="UP000297866"/>
    </source>
</evidence>
<organism evidence="2 3">
    <name type="scientific">Cryobacterium tagatosivorans</name>
    <dbReference type="NCBI Taxonomy" id="1259199"/>
    <lineage>
        <taxon>Bacteria</taxon>
        <taxon>Bacillati</taxon>
        <taxon>Actinomycetota</taxon>
        <taxon>Actinomycetes</taxon>
        <taxon>Micrococcales</taxon>
        <taxon>Microbacteriaceae</taxon>
        <taxon>Cryobacterium</taxon>
    </lineage>
</organism>
<keyword evidence="1" id="KW-0472">Membrane</keyword>
<evidence type="ECO:0000256" key="1">
    <source>
        <dbReference type="SAM" id="Phobius"/>
    </source>
</evidence>
<reference evidence="2 3" key="1">
    <citation type="submission" date="2019-03" db="EMBL/GenBank/DDBJ databases">
        <title>Genomics of glacier-inhabiting Cryobacterium strains.</title>
        <authorList>
            <person name="Liu Q."/>
            <person name="Xin Y.-H."/>
        </authorList>
    </citation>
    <scope>NUCLEOTIDE SEQUENCE [LARGE SCALE GENOMIC DNA]</scope>
    <source>
        <strain evidence="2 3">Sr47</strain>
    </source>
</reference>
<dbReference type="AlphaFoldDB" id="A0A4R8UC61"/>
<comment type="caution">
    <text evidence="2">The sequence shown here is derived from an EMBL/GenBank/DDBJ whole genome shotgun (WGS) entry which is preliminary data.</text>
</comment>
<gene>
    <name evidence="2" type="ORF">E3O23_14305</name>
</gene>